<keyword evidence="8" id="KW-0547">Nucleotide-binding</keyword>
<keyword evidence="11" id="KW-0067">ATP-binding</keyword>
<dbReference type="InterPro" id="IPR036457">
    <property type="entry name" value="PPM-type-like_dom_sf"/>
</dbReference>
<dbReference type="GO" id="GO:0005524">
    <property type="term" value="F:ATP binding"/>
    <property type="evidence" value="ECO:0007669"/>
    <property type="project" value="UniProtKB-KW"/>
</dbReference>
<evidence type="ECO:0000256" key="7">
    <source>
        <dbReference type="ARBA" id="ARBA00022723"/>
    </source>
</evidence>
<proteinExistence type="predicted"/>
<comment type="caution">
    <text evidence="23">The sequence shown here is derived from an EMBL/GenBank/DDBJ whole genome shotgun (WGS) entry which is preliminary data.</text>
</comment>
<dbReference type="GO" id="GO:0046872">
    <property type="term" value="F:metal ion binding"/>
    <property type="evidence" value="ECO:0007669"/>
    <property type="project" value="UniProtKB-KW"/>
</dbReference>
<feature type="domain" description="PPM-type phosphatase" evidence="22">
    <location>
        <begin position="513"/>
        <end position="735"/>
    </location>
</feature>
<evidence type="ECO:0000256" key="3">
    <source>
        <dbReference type="ARBA" id="ARBA00022475"/>
    </source>
</evidence>
<evidence type="ECO:0000259" key="21">
    <source>
        <dbReference type="SMART" id="SM00065"/>
    </source>
</evidence>
<keyword evidence="3" id="KW-1003">Cell membrane</keyword>
<keyword evidence="16" id="KW-0464">Manganese</keyword>
<dbReference type="SUPFAM" id="SSF55874">
    <property type="entry name" value="ATPase domain of HSP90 chaperone/DNA topoisomerase II/histidine kinase"/>
    <property type="match status" value="1"/>
</dbReference>
<dbReference type="InterPro" id="IPR001932">
    <property type="entry name" value="PPM-type_phosphatase-like_dom"/>
</dbReference>
<evidence type="ECO:0000256" key="13">
    <source>
        <dbReference type="ARBA" id="ARBA00022912"/>
    </source>
</evidence>
<dbReference type="EC" id="3.1.3.16" evidence="2"/>
<dbReference type="GO" id="GO:0016301">
    <property type="term" value="F:kinase activity"/>
    <property type="evidence" value="ECO:0007669"/>
    <property type="project" value="UniProtKB-KW"/>
</dbReference>
<keyword evidence="10" id="KW-0378">Hydrolase</keyword>
<protein>
    <recommendedName>
        <fullName evidence="2">protein-serine/threonine phosphatase</fullName>
        <ecNumber evidence="2">3.1.3.16</ecNumber>
    </recommendedName>
    <alternativeName>
        <fullName evidence="20">Protein-serine/threonine phosphatase</fullName>
    </alternativeName>
    <alternativeName>
        <fullName evidence="19">Serine/threonine-protein kinase</fullName>
    </alternativeName>
</protein>
<keyword evidence="4" id="KW-0597">Phosphoprotein</keyword>
<dbReference type="InterPro" id="IPR036890">
    <property type="entry name" value="HATPase_C_sf"/>
</dbReference>
<evidence type="ECO:0000256" key="16">
    <source>
        <dbReference type="ARBA" id="ARBA00023211"/>
    </source>
</evidence>
<dbReference type="FunFam" id="3.60.40.10:FF:000005">
    <property type="entry name" value="Serine/threonine protein phosphatase"/>
    <property type="match status" value="1"/>
</dbReference>
<dbReference type="GO" id="GO:0004722">
    <property type="term" value="F:protein serine/threonine phosphatase activity"/>
    <property type="evidence" value="ECO:0007669"/>
    <property type="project" value="UniProtKB-EC"/>
</dbReference>
<dbReference type="SUPFAM" id="SSF55781">
    <property type="entry name" value="GAF domain-like"/>
    <property type="match status" value="1"/>
</dbReference>
<keyword evidence="6" id="KW-0812">Transmembrane</keyword>
<evidence type="ECO:0000256" key="10">
    <source>
        <dbReference type="ARBA" id="ARBA00022801"/>
    </source>
</evidence>
<comment type="catalytic activity">
    <reaction evidence="17">
        <text>O-phospho-L-seryl-[protein] + H2O = L-seryl-[protein] + phosphate</text>
        <dbReference type="Rhea" id="RHEA:20629"/>
        <dbReference type="Rhea" id="RHEA-COMP:9863"/>
        <dbReference type="Rhea" id="RHEA-COMP:11604"/>
        <dbReference type="ChEBI" id="CHEBI:15377"/>
        <dbReference type="ChEBI" id="CHEBI:29999"/>
        <dbReference type="ChEBI" id="CHEBI:43474"/>
        <dbReference type="ChEBI" id="CHEBI:83421"/>
        <dbReference type="EC" id="3.1.3.16"/>
    </reaction>
</comment>
<dbReference type="FunFam" id="3.30.450.40:FF:000035">
    <property type="entry name" value="PAS sensor protein"/>
    <property type="match status" value="1"/>
</dbReference>
<keyword evidence="5" id="KW-0808">Transferase</keyword>
<evidence type="ECO:0000256" key="12">
    <source>
        <dbReference type="ARBA" id="ARBA00022842"/>
    </source>
</evidence>
<dbReference type="SUPFAM" id="SSF81606">
    <property type="entry name" value="PP2C-like"/>
    <property type="match status" value="1"/>
</dbReference>
<dbReference type="PANTHER" id="PTHR43156:SF2">
    <property type="entry name" value="STAGE II SPORULATION PROTEIN E"/>
    <property type="match status" value="1"/>
</dbReference>
<evidence type="ECO:0000256" key="11">
    <source>
        <dbReference type="ARBA" id="ARBA00022840"/>
    </source>
</evidence>
<evidence type="ECO:0000256" key="14">
    <source>
        <dbReference type="ARBA" id="ARBA00022989"/>
    </source>
</evidence>
<evidence type="ECO:0000256" key="17">
    <source>
        <dbReference type="ARBA" id="ARBA00047761"/>
    </source>
</evidence>
<evidence type="ECO:0000256" key="2">
    <source>
        <dbReference type="ARBA" id="ARBA00013081"/>
    </source>
</evidence>
<dbReference type="FunFam" id="3.30.565.10:FF:000028">
    <property type="entry name" value="PAS sensor protein"/>
    <property type="match status" value="1"/>
</dbReference>
<dbReference type="Pfam" id="PF01590">
    <property type="entry name" value="GAF"/>
    <property type="match status" value="1"/>
</dbReference>
<dbReference type="Gene3D" id="3.60.40.10">
    <property type="entry name" value="PPM-type phosphatase domain"/>
    <property type="match status" value="1"/>
</dbReference>
<organism evidence="23 24">
    <name type="scientific">Streptomyces uncialis</name>
    <dbReference type="NCBI Taxonomy" id="1048205"/>
    <lineage>
        <taxon>Bacteria</taxon>
        <taxon>Bacillati</taxon>
        <taxon>Actinomycetota</taxon>
        <taxon>Actinomycetes</taxon>
        <taxon>Kitasatosporales</taxon>
        <taxon>Streptomycetaceae</taxon>
        <taxon>Streptomyces</taxon>
    </lineage>
</organism>
<keyword evidence="7" id="KW-0479">Metal-binding</keyword>
<dbReference type="Pfam" id="PF17203">
    <property type="entry name" value="sCache_3_2"/>
    <property type="match status" value="1"/>
</dbReference>
<dbReference type="Gene3D" id="3.30.450.40">
    <property type="match status" value="1"/>
</dbReference>
<dbReference type="STRING" id="1048205.AB852_15405"/>
<evidence type="ECO:0000256" key="20">
    <source>
        <dbReference type="ARBA" id="ARBA00081350"/>
    </source>
</evidence>
<evidence type="ECO:0000313" key="24">
    <source>
        <dbReference type="Proteomes" id="UP000186455"/>
    </source>
</evidence>
<evidence type="ECO:0000256" key="18">
    <source>
        <dbReference type="ARBA" id="ARBA00056274"/>
    </source>
</evidence>
<feature type="domain" description="GAF" evidence="21">
    <location>
        <begin position="313"/>
        <end position="495"/>
    </location>
</feature>
<evidence type="ECO:0000259" key="22">
    <source>
        <dbReference type="SMART" id="SM00331"/>
    </source>
</evidence>
<evidence type="ECO:0000256" key="4">
    <source>
        <dbReference type="ARBA" id="ARBA00022553"/>
    </source>
</evidence>
<evidence type="ECO:0000256" key="1">
    <source>
        <dbReference type="ARBA" id="ARBA00004651"/>
    </source>
</evidence>
<comment type="function">
    <text evidence="18">Primarily acts as an independent SigF regulator that is sensitive to the osmosensory signal, mediating the cross talk of PknD with the SigF regulon. Possesses both phosphatase and kinase activities. The kinase domain functions as a classic anti-sigma factor-like kinase to phosphorylate the anti-anti-sigma factor domain at the canonical regulatory site, and the phosphatase domain antagonizes this activity.</text>
</comment>
<name>A0A1Q4V969_9ACTN</name>
<dbReference type="InterPro" id="IPR029151">
    <property type="entry name" value="Sensor-like_sf"/>
</dbReference>
<dbReference type="Gene3D" id="3.30.565.10">
    <property type="entry name" value="Histidine kinase-like ATPase, C-terminal domain"/>
    <property type="match status" value="1"/>
</dbReference>
<evidence type="ECO:0000256" key="9">
    <source>
        <dbReference type="ARBA" id="ARBA00022777"/>
    </source>
</evidence>
<reference evidence="23 24" key="1">
    <citation type="submission" date="2015-06" db="EMBL/GenBank/DDBJ databases">
        <title>Cloning and characterization of the uncialamcin biosynthetic gene cluster.</title>
        <authorList>
            <person name="Yan X."/>
            <person name="Huang T."/>
            <person name="Ge H."/>
            <person name="Shen B."/>
        </authorList>
    </citation>
    <scope>NUCLEOTIDE SEQUENCE [LARGE SCALE GENOMIC DNA]</scope>
    <source>
        <strain evidence="23 24">DCA2648</strain>
    </source>
</reference>
<dbReference type="EMBL" id="LFBV01000003">
    <property type="protein sequence ID" value="OKH94299.1"/>
    <property type="molecule type" value="Genomic_DNA"/>
</dbReference>
<evidence type="ECO:0000256" key="6">
    <source>
        <dbReference type="ARBA" id="ARBA00022692"/>
    </source>
</evidence>
<keyword evidence="13" id="KW-0904">Protein phosphatase</keyword>
<dbReference type="Proteomes" id="UP000186455">
    <property type="component" value="Unassembled WGS sequence"/>
</dbReference>
<dbReference type="AlphaFoldDB" id="A0A1Q4V969"/>
<keyword evidence="15" id="KW-0472">Membrane</keyword>
<comment type="subcellular location">
    <subcellularLocation>
        <location evidence="1">Cell membrane</location>
        <topology evidence="1">Multi-pass membrane protein</topology>
    </subcellularLocation>
</comment>
<dbReference type="InterPro" id="IPR052016">
    <property type="entry name" value="Bact_Sigma-Reg"/>
</dbReference>
<keyword evidence="12" id="KW-0460">Magnesium</keyword>
<dbReference type="CDD" id="cd16936">
    <property type="entry name" value="HATPase_RsbW-like"/>
    <property type="match status" value="1"/>
</dbReference>
<dbReference type="Gene3D" id="3.30.450.20">
    <property type="entry name" value="PAS domain"/>
    <property type="match status" value="2"/>
</dbReference>
<dbReference type="Pfam" id="PF07228">
    <property type="entry name" value="SpoIIE"/>
    <property type="match status" value="1"/>
</dbReference>
<keyword evidence="14" id="KW-1133">Transmembrane helix</keyword>
<dbReference type="Pfam" id="PF13581">
    <property type="entry name" value="HATPase_c_2"/>
    <property type="match status" value="1"/>
</dbReference>
<dbReference type="InterPro" id="IPR029016">
    <property type="entry name" value="GAF-like_dom_sf"/>
</dbReference>
<keyword evidence="24" id="KW-1185">Reference proteome</keyword>
<dbReference type="GO" id="GO:0005886">
    <property type="term" value="C:plasma membrane"/>
    <property type="evidence" value="ECO:0007669"/>
    <property type="project" value="UniProtKB-SubCell"/>
</dbReference>
<dbReference type="SMART" id="SM00331">
    <property type="entry name" value="PP2C_SIG"/>
    <property type="match status" value="1"/>
</dbReference>
<dbReference type="InterPro" id="IPR003594">
    <property type="entry name" value="HATPase_dom"/>
</dbReference>
<evidence type="ECO:0000256" key="15">
    <source>
        <dbReference type="ARBA" id="ARBA00023136"/>
    </source>
</evidence>
<sequence>MFVLQLVVVVLLAAGAVALLLLLAQRESEQEAASRSLAVAQGFANSPGVAPALESSDPTALLQPGAEAARKGSDVDFVVVVGRDGLRYTHPLPDRIGKPSSRDITPLLAGHTVVEERVGTLGPQIRAYVPVRNRGGTVVGAVGAGVTIAEVSSAAADQLPLVIGGVVGAVAVSTAGAALLSRRLLRQTHGLGPAEITRLYDHHDAVLHAVKEGVVIVDRERRLVLANDEAQRLLELPPGSEGRKVTDLGLSGGVAELLSSGRAVADEMHEAGGRLLAVNQRPTSRHGPDGSVATLRDSTELLALSSSADAARRRLGVLYDASVHVGTTLEVPRTAQELAETAVPRFADFATVDLAEPVLRGDELQGTERVLRRTAVTGVRDDHPLYPRGRLIRLVSSTPQAQGLSSGRAVVEPDLRRAAGWHAQDPERARRIVDYGIHSLISAPLSARGVVLGVASFWRSEKPEPFEDDDLALAEELTARAAVCIDNARRYTKEHSVAVTLQRSLMPRGLPVQTALEVATRYLPAQAGVGGDWFDVIPLPGARVALVVGDVVGHGLHAAATMGRLRTAVHNFSSLDLAPDEILSHLDELVEQMDQDRTTDEQSHDVTGATCLYAVYDPITGSCSLAAAGHPPPLVALPDGTAYYPRLSPSPPLGAGGGLPVESTQIQLPEGARLILYTDGLVEDRRRDIDAGLALLRTAVTGRAGLGPEETCQEILDAMLPEDPGDDIALMVARTRPLDPDSVAQWEVPSDPAAVAVTRNACARQLAAWGLDDIAFTAELILSELITNAIRYATQPITVRLIHGAGLICEVSDGSSTAPHLRRAALTDEGGRGLFLVAQLADRWGTRYTATGKVLWTEQAIHPTGTPPAVFDDLLGLDDI</sequence>
<evidence type="ECO:0000256" key="19">
    <source>
        <dbReference type="ARBA" id="ARBA00075117"/>
    </source>
</evidence>
<evidence type="ECO:0000256" key="5">
    <source>
        <dbReference type="ARBA" id="ARBA00022679"/>
    </source>
</evidence>
<dbReference type="InterPro" id="IPR003018">
    <property type="entry name" value="GAF"/>
</dbReference>
<dbReference type="SUPFAM" id="SSF103190">
    <property type="entry name" value="Sensory domain-like"/>
    <property type="match status" value="1"/>
</dbReference>
<dbReference type="PANTHER" id="PTHR43156">
    <property type="entry name" value="STAGE II SPORULATION PROTEIN E-RELATED"/>
    <property type="match status" value="1"/>
</dbReference>
<gene>
    <name evidence="23" type="ORF">AB852_15405</name>
</gene>
<accession>A0A1Q4V969</accession>
<evidence type="ECO:0000313" key="23">
    <source>
        <dbReference type="EMBL" id="OKH94299.1"/>
    </source>
</evidence>
<dbReference type="InterPro" id="IPR033463">
    <property type="entry name" value="sCache_3"/>
</dbReference>
<evidence type="ECO:0000256" key="8">
    <source>
        <dbReference type="ARBA" id="ARBA00022741"/>
    </source>
</evidence>
<keyword evidence="9 23" id="KW-0418">Kinase</keyword>
<dbReference type="SMART" id="SM00065">
    <property type="entry name" value="GAF"/>
    <property type="match status" value="1"/>
</dbReference>